<dbReference type="EMBL" id="JBHSGB010000006">
    <property type="protein sequence ID" value="MFC4655025.1"/>
    <property type="molecule type" value="Genomic_DNA"/>
</dbReference>
<name>A0ABV9JLC8_9GAMM</name>
<feature type="modified residue" description="4-aspartylphosphate" evidence="1">
    <location>
        <position position="65"/>
    </location>
</feature>
<organism evidence="3 4">
    <name type="scientific">Rheinheimera marina</name>
    <dbReference type="NCBI Taxonomy" id="1774958"/>
    <lineage>
        <taxon>Bacteria</taxon>
        <taxon>Pseudomonadati</taxon>
        <taxon>Pseudomonadota</taxon>
        <taxon>Gammaproteobacteria</taxon>
        <taxon>Chromatiales</taxon>
        <taxon>Chromatiaceae</taxon>
        <taxon>Rheinheimera</taxon>
    </lineage>
</organism>
<sequence length="510" mass="58227">MSLTKFDFSKFFDLQVLVIEPDPAASHLMKQILQGLGMKKLDMARSAEELLSLEHAAPYDIIFLDYDADPGQTGQDLVERIIDKQLLKASSRLVLLATPNDRLRYALDYPFHQISLLDRPYNKFHIDDELKQHVKLAPFLEPVLTLVQKRRYVDAFKLITELQQKAGADTPAQLLPLKVAVLLELGVFDAASGLIKNACARQQGWALWAQFRIDYENGDLEPCQEFLQNPADELQKYQEKREYWSVFLALNQNDFTGAAQIVSQIPAAGMSLRMAQLVQLVLVLAGQEDQAIEFIERKRRLIGSGYGFCALSLSLCRVLLYLHQFKQRHTDALLQLLNQTFKQVVADKEVQSFAAEVVWLQASLVQLNSGNAAAEEFIERQRSHLESMQMSLPALCHAAVLLHRLDKHQAAFELMLRANRLLSQLPYTTARVYVEALYRQSFQLIYPPEQRAGACSRMGQRYQQDTELKLAAKMYYSAYQLAPTEMDYQLQLAHLLSQLKLTKFKSFQLP</sequence>
<evidence type="ECO:0000313" key="4">
    <source>
        <dbReference type="Proteomes" id="UP001595962"/>
    </source>
</evidence>
<evidence type="ECO:0000256" key="1">
    <source>
        <dbReference type="PROSITE-ProRule" id="PRU00169"/>
    </source>
</evidence>
<accession>A0ABV9JLC8</accession>
<proteinExistence type="predicted"/>
<dbReference type="PROSITE" id="PS50110">
    <property type="entry name" value="RESPONSE_REGULATORY"/>
    <property type="match status" value="1"/>
</dbReference>
<dbReference type="RefSeq" id="WP_377333272.1">
    <property type="nucleotide sequence ID" value="NZ_JBHSGB010000006.1"/>
</dbReference>
<dbReference type="InterPro" id="IPR011006">
    <property type="entry name" value="CheY-like_superfamily"/>
</dbReference>
<dbReference type="Gene3D" id="3.40.50.2300">
    <property type="match status" value="1"/>
</dbReference>
<gene>
    <name evidence="3" type="ORF">ACFO3I_08365</name>
</gene>
<dbReference type="SUPFAM" id="SSF52172">
    <property type="entry name" value="CheY-like"/>
    <property type="match status" value="1"/>
</dbReference>
<evidence type="ECO:0000259" key="2">
    <source>
        <dbReference type="PROSITE" id="PS50110"/>
    </source>
</evidence>
<evidence type="ECO:0000313" key="3">
    <source>
        <dbReference type="EMBL" id="MFC4655025.1"/>
    </source>
</evidence>
<dbReference type="InterPro" id="IPR001789">
    <property type="entry name" value="Sig_transdc_resp-reg_receiver"/>
</dbReference>
<keyword evidence="4" id="KW-1185">Reference proteome</keyword>
<keyword evidence="1" id="KW-0597">Phosphoprotein</keyword>
<protein>
    <recommendedName>
        <fullName evidence="2">Response regulatory domain-containing protein</fullName>
    </recommendedName>
</protein>
<comment type="caution">
    <text evidence="3">The sequence shown here is derived from an EMBL/GenBank/DDBJ whole genome shotgun (WGS) entry which is preliminary data.</text>
</comment>
<reference evidence="4" key="1">
    <citation type="journal article" date="2019" name="Int. J. Syst. Evol. Microbiol.">
        <title>The Global Catalogue of Microorganisms (GCM) 10K type strain sequencing project: providing services to taxonomists for standard genome sequencing and annotation.</title>
        <authorList>
            <consortium name="The Broad Institute Genomics Platform"/>
            <consortium name="The Broad Institute Genome Sequencing Center for Infectious Disease"/>
            <person name="Wu L."/>
            <person name="Ma J."/>
        </authorList>
    </citation>
    <scope>NUCLEOTIDE SEQUENCE [LARGE SCALE GENOMIC DNA]</scope>
    <source>
        <strain evidence="4">DT28</strain>
    </source>
</reference>
<feature type="domain" description="Response regulatory" evidence="2">
    <location>
        <begin position="15"/>
        <end position="134"/>
    </location>
</feature>
<dbReference type="Proteomes" id="UP001595962">
    <property type="component" value="Unassembled WGS sequence"/>
</dbReference>